<dbReference type="AlphaFoldDB" id="A0A9X4IUW9"/>
<feature type="transmembrane region" description="Helical" evidence="6">
    <location>
        <begin position="6"/>
        <end position="26"/>
    </location>
</feature>
<accession>A0A9X4IUW9</accession>
<evidence type="ECO:0000256" key="4">
    <source>
        <dbReference type="ARBA" id="ARBA00022989"/>
    </source>
</evidence>
<feature type="transmembrane region" description="Helical" evidence="6">
    <location>
        <begin position="66"/>
        <end position="88"/>
    </location>
</feature>
<name>A0A9X4IUW9_9VIBR</name>
<comment type="caution">
    <text evidence="7">The sequence shown here is derived from an EMBL/GenBank/DDBJ whole genome shotgun (WGS) entry which is preliminary data.</text>
</comment>
<evidence type="ECO:0000313" key="8">
    <source>
        <dbReference type="Proteomes" id="UP001140979"/>
    </source>
</evidence>
<evidence type="ECO:0000313" key="7">
    <source>
        <dbReference type="EMBL" id="MDE1244034.1"/>
    </source>
</evidence>
<dbReference type="Proteomes" id="UP001140979">
    <property type="component" value="Unassembled WGS sequence"/>
</dbReference>
<organism evidence="7 8">
    <name type="scientific">Vibrio aestuarianus</name>
    <dbReference type="NCBI Taxonomy" id="28171"/>
    <lineage>
        <taxon>Bacteria</taxon>
        <taxon>Pseudomonadati</taxon>
        <taxon>Pseudomonadota</taxon>
        <taxon>Gammaproteobacteria</taxon>
        <taxon>Vibrionales</taxon>
        <taxon>Vibrionaceae</taxon>
        <taxon>Vibrio</taxon>
    </lineage>
</organism>
<proteinExistence type="inferred from homology"/>
<protein>
    <recommendedName>
        <fullName evidence="6">Probable membrane transporter protein</fullName>
    </recommendedName>
</protein>
<gene>
    <name evidence="7" type="ORF">L9W94_18210</name>
</gene>
<evidence type="ECO:0000256" key="2">
    <source>
        <dbReference type="ARBA" id="ARBA00009142"/>
    </source>
</evidence>
<feature type="transmembrane region" description="Helical" evidence="6">
    <location>
        <begin position="129"/>
        <end position="150"/>
    </location>
</feature>
<feature type="transmembrane region" description="Helical" evidence="6">
    <location>
        <begin position="219"/>
        <end position="237"/>
    </location>
</feature>
<dbReference type="Pfam" id="PF01925">
    <property type="entry name" value="TauE"/>
    <property type="match status" value="1"/>
</dbReference>
<dbReference type="InterPro" id="IPR002781">
    <property type="entry name" value="TM_pro_TauE-like"/>
</dbReference>
<dbReference type="RefSeq" id="WP_274683868.1">
    <property type="nucleotide sequence ID" value="NZ_JAKNBA010000051.1"/>
</dbReference>
<evidence type="ECO:0000256" key="3">
    <source>
        <dbReference type="ARBA" id="ARBA00022692"/>
    </source>
</evidence>
<evidence type="ECO:0000256" key="5">
    <source>
        <dbReference type="ARBA" id="ARBA00023136"/>
    </source>
</evidence>
<keyword evidence="4 6" id="KW-1133">Transmembrane helix</keyword>
<feature type="transmembrane region" description="Helical" evidence="6">
    <location>
        <begin position="95"/>
        <end position="113"/>
    </location>
</feature>
<sequence length="238" mass="26549">MELYLILIIALFSIIQSIFGMGLLVFGTPTLLLMGYPFSEVLSILLPPSLTISAIQFYQLDKPKKAYVRDLLICCLPVLVLALAWTFIYDQKVNLYMLIAAILIFTALSRFSTRISNRLQAFITRHSRWYLFIMGAVHGLSNMGGSLLSAYAVSKHNYKKEVLSCIVTGYLLFGLVQLSTLSALNVLEVSATTVISCGVAAVVYLSIGNRIFKSMNEHFYQHVFSVFMLVYAGLMIVS</sequence>
<evidence type="ECO:0000256" key="6">
    <source>
        <dbReference type="RuleBase" id="RU363041"/>
    </source>
</evidence>
<comment type="subcellular location">
    <subcellularLocation>
        <location evidence="6">Cell membrane</location>
        <topology evidence="6">Multi-pass membrane protein</topology>
    </subcellularLocation>
    <subcellularLocation>
        <location evidence="1">Membrane</location>
        <topology evidence="1">Multi-pass membrane protein</topology>
    </subcellularLocation>
</comment>
<dbReference type="GO" id="GO:0005886">
    <property type="term" value="C:plasma membrane"/>
    <property type="evidence" value="ECO:0007669"/>
    <property type="project" value="UniProtKB-SubCell"/>
</dbReference>
<keyword evidence="3 6" id="KW-0812">Transmembrane</keyword>
<keyword evidence="5 6" id="KW-0472">Membrane</keyword>
<feature type="transmembrane region" description="Helical" evidence="6">
    <location>
        <begin position="162"/>
        <end position="183"/>
    </location>
</feature>
<feature type="transmembrane region" description="Helical" evidence="6">
    <location>
        <begin position="189"/>
        <end position="207"/>
    </location>
</feature>
<dbReference type="EMBL" id="JAKNBA010000051">
    <property type="protein sequence ID" value="MDE1244034.1"/>
    <property type="molecule type" value="Genomic_DNA"/>
</dbReference>
<comment type="similarity">
    <text evidence="2 6">Belongs to the 4-toluene sulfonate uptake permease (TSUP) (TC 2.A.102) family.</text>
</comment>
<reference evidence="7" key="1">
    <citation type="submission" date="2022-02" db="EMBL/GenBank/DDBJ databases">
        <title>Emergence and expansion in Europe of a Vibrio aestuarianus clonal complex pathogenic for oysters.</title>
        <authorList>
            <person name="Mesnil A."/>
            <person name="Travers M.-A."/>
        </authorList>
    </citation>
    <scope>NUCLEOTIDE SEQUENCE</scope>
    <source>
        <strain evidence="7">19_064_11T1</strain>
    </source>
</reference>
<evidence type="ECO:0000256" key="1">
    <source>
        <dbReference type="ARBA" id="ARBA00004141"/>
    </source>
</evidence>
<keyword evidence="6" id="KW-1003">Cell membrane</keyword>